<evidence type="ECO:0000313" key="3">
    <source>
        <dbReference type="Proteomes" id="UP001279734"/>
    </source>
</evidence>
<feature type="region of interest" description="Disordered" evidence="1">
    <location>
        <begin position="226"/>
        <end position="259"/>
    </location>
</feature>
<dbReference type="EMBL" id="BSYO01000018">
    <property type="protein sequence ID" value="GMH18035.1"/>
    <property type="molecule type" value="Genomic_DNA"/>
</dbReference>
<feature type="compositionally biased region" description="Basic and acidic residues" evidence="1">
    <location>
        <begin position="441"/>
        <end position="461"/>
    </location>
</feature>
<feature type="region of interest" description="Disordered" evidence="1">
    <location>
        <begin position="336"/>
        <end position="356"/>
    </location>
</feature>
<dbReference type="PANTHER" id="PTHR34282">
    <property type="entry name" value="OS01G0228800 PROTEIN-RELATED"/>
    <property type="match status" value="1"/>
</dbReference>
<comment type="caution">
    <text evidence="2">The sequence shown here is derived from an EMBL/GenBank/DDBJ whole genome shotgun (WGS) entry which is preliminary data.</text>
</comment>
<evidence type="ECO:0000256" key="1">
    <source>
        <dbReference type="SAM" id="MobiDB-lite"/>
    </source>
</evidence>
<dbReference type="Proteomes" id="UP001279734">
    <property type="component" value="Unassembled WGS sequence"/>
</dbReference>
<dbReference type="PANTHER" id="PTHR34282:SF2">
    <property type="entry name" value="DUF3741 DOMAIN-CONTAINING PROTEIN"/>
    <property type="match status" value="1"/>
</dbReference>
<feature type="compositionally biased region" description="Polar residues" evidence="1">
    <location>
        <begin position="599"/>
        <end position="610"/>
    </location>
</feature>
<proteinExistence type="predicted"/>
<keyword evidence="3" id="KW-1185">Reference proteome</keyword>
<gene>
    <name evidence="2" type="ORF">Nepgr_019876</name>
</gene>
<organism evidence="2 3">
    <name type="scientific">Nepenthes gracilis</name>
    <name type="common">Slender pitcher plant</name>
    <dbReference type="NCBI Taxonomy" id="150966"/>
    <lineage>
        <taxon>Eukaryota</taxon>
        <taxon>Viridiplantae</taxon>
        <taxon>Streptophyta</taxon>
        <taxon>Embryophyta</taxon>
        <taxon>Tracheophyta</taxon>
        <taxon>Spermatophyta</taxon>
        <taxon>Magnoliopsida</taxon>
        <taxon>eudicotyledons</taxon>
        <taxon>Gunneridae</taxon>
        <taxon>Pentapetalae</taxon>
        <taxon>Caryophyllales</taxon>
        <taxon>Nepenthaceae</taxon>
        <taxon>Nepenthes</taxon>
    </lineage>
</organism>
<feature type="compositionally biased region" description="Basic and acidic residues" evidence="1">
    <location>
        <begin position="587"/>
        <end position="598"/>
    </location>
</feature>
<dbReference type="AlphaFoldDB" id="A0AAD3SUD5"/>
<feature type="compositionally biased region" description="Low complexity" evidence="1">
    <location>
        <begin position="227"/>
        <end position="253"/>
    </location>
</feature>
<evidence type="ECO:0000313" key="2">
    <source>
        <dbReference type="EMBL" id="GMH18035.1"/>
    </source>
</evidence>
<feature type="compositionally biased region" description="Polar residues" evidence="1">
    <location>
        <begin position="534"/>
        <end position="547"/>
    </location>
</feature>
<feature type="region of interest" description="Disordered" evidence="1">
    <location>
        <begin position="573"/>
        <end position="615"/>
    </location>
</feature>
<feature type="compositionally biased region" description="Basic residues" evidence="1">
    <location>
        <begin position="462"/>
        <end position="476"/>
    </location>
</feature>
<feature type="region of interest" description="Disordered" evidence="1">
    <location>
        <begin position="441"/>
        <end position="561"/>
    </location>
</feature>
<feature type="region of interest" description="Disordered" evidence="1">
    <location>
        <begin position="37"/>
        <end position="62"/>
    </location>
</feature>
<sequence length="744" mass="83347">MPQGSKRSTGYRSFIRCDDPKGVVECGTIRISKIPTQRREYDKIDEQRKQNKLDDSLAEKEKEKEMGIGRLTGEVHSPTSFQLMQVSRGAQKLNHVIDSCSDEKSHDKRPSEVAKDLLKGAVHLWESLVVLRRLQEASKYMPGSAKKQKKKLEGGVDDMGIRAGELNQFRDDKYHLGLQSSQISADGSSRNSFGELKKAIRESLVKQNAAPDPSTQELCYHRKLDTSDVPSTSSSQSTTVHSSNFPSSDSISSTASQKKAKHTSLIANLMGLQSLPSSPRKQMRPGKLLSMRNPIFDIDFPMTERPQTSTQKADRKARTLDEILETMKFKGLLKRDSVNGMTPNTHHSDTFHSKERCTDDKPPIVIIKPLRFSCVSLEEPVIPKSLRDGVLDSDEILMKLRSRGEPPFKTINCEASNSNNKCREVKVNATPVRNMFYEGAHRKEVGEKPEGTHVKAREKGTSIKRKACIHGYHKSQKNQTADKKPNEVQKATSNRKKGEEKKPLKSANEIKSQDHSAKVTPSKLRTQKDEANVMKNQIFKQQSTNSRHISKDKMQKTLNSSSNWKRIRQGDEKTVLKKQASTGCKGANEDIKGTRENKSTLSTVGTSSREQPLRDGVDASQIQIRGCLGETILMNTEVEDLAYHQNDNVSFSNELASLLTNEDCTANHHGGNENSVCRIISIATQKEEGFKSEADAEIGCQNVDHHFTQRESLTATRKLKALLLRTPSFLRLAEELFDLEANRV</sequence>
<protein>
    <submittedName>
        <fullName evidence="2">Uncharacterized protein</fullName>
    </submittedName>
</protein>
<reference evidence="2" key="1">
    <citation type="submission" date="2023-05" db="EMBL/GenBank/DDBJ databases">
        <title>Nepenthes gracilis genome sequencing.</title>
        <authorList>
            <person name="Fukushima K."/>
        </authorList>
    </citation>
    <scope>NUCLEOTIDE SEQUENCE</scope>
    <source>
        <strain evidence="2">SING2019-196</strain>
    </source>
</reference>
<feature type="compositionally biased region" description="Basic and acidic residues" evidence="1">
    <location>
        <begin position="346"/>
        <end position="356"/>
    </location>
</feature>
<name>A0AAD3SUD5_NEPGR</name>
<accession>A0AAD3SUD5</accession>